<dbReference type="Proteomes" id="UP000274139">
    <property type="component" value="Unassembled WGS sequence"/>
</dbReference>
<dbReference type="AlphaFoldDB" id="A0A454JKY4"/>
<comment type="caution">
    <text evidence="2">The sequence shown here is derived from an EMBL/GenBank/DDBJ whole genome shotgun (WGS) entry which is preliminary data.</text>
</comment>
<feature type="region of interest" description="Disordered" evidence="1">
    <location>
        <begin position="1"/>
        <end position="24"/>
    </location>
</feature>
<protein>
    <recommendedName>
        <fullName evidence="4">HNH endonuclease</fullName>
    </recommendedName>
</protein>
<evidence type="ECO:0000313" key="2">
    <source>
        <dbReference type="EMBL" id="RMD00055.1"/>
    </source>
</evidence>
<gene>
    <name evidence="2" type="ORF">EAY64_05515</name>
</gene>
<evidence type="ECO:0000256" key="1">
    <source>
        <dbReference type="SAM" id="MobiDB-lite"/>
    </source>
</evidence>
<evidence type="ECO:0008006" key="4">
    <source>
        <dbReference type="Google" id="ProtNLM"/>
    </source>
</evidence>
<dbReference type="EMBL" id="RFAR01000019">
    <property type="protein sequence ID" value="RMD00055.1"/>
    <property type="molecule type" value="Genomic_DNA"/>
</dbReference>
<feature type="compositionally biased region" description="Basic residues" evidence="1">
    <location>
        <begin position="9"/>
        <end position="19"/>
    </location>
</feature>
<organism evidence="2 3">
    <name type="scientific">Aquitalea palustris</name>
    <dbReference type="NCBI Taxonomy" id="2480983"/>
    <lineage>
        <taxon>Bacteria</taxon>
        <taxon>Pseudomonadati</taxon>
        <taxon>Pseudomonadota</taxon>
        <taxon>Betaproteobacteria</taxon>
        <taxon>Neisseriales</taxon>
        <taxon>Chromobacteriaceae</taxon>
        <taxon>Aquitalea</taxon>
    </lineage>
</organism>
<proteinExistence type="predicted"/>
<accession>A0A454JKY4</accession>
<evidence type="ECO:0000313" key="3">
    <source>
        <dbReference type="Proteomes" id="UP000274139"/>
    </source>
</evidence>
<name>A0A454JKY4_9NEIS</name>
<reference evidence="2 3" key="1">
    <citation type="submission" date="2018-10" db="EMBL/GenBank/DDBJ databases">
        <title>Draft genome sequence of Aquitalea MWU14-2217 isolated from a wild cranberry bog in Provincetown, Massachusetts.</title>
        <authorList>
            <person name="Ebadzadsahrai G."/>
            <person name="Soby S."/>
        </authorList>
    </citation>
    <scope>NUCLEOTIDE SEQUENCE [LARGE SCALE GENOMIC DNA]</scope>
    <source>
        <strain evidence="2 3">MWU14-2217</strain>
    </source>
</reference>
<sequence>MQSGEVQKLSRRNRTHGMAHSREYKSWEKMRERCSNSNTKAWQWYGGKGIRVCQPWQDSFEAFYRDMGPRPEGCEIDRIDPSGNYEPLNCRWLPRLENGLRAFRKDKVSANG</sequence>
<keyword evidence="3" id="KW-1185">Reference proteome</keyword>